<feature type="domain" description="EamA" evidence="6">
    <location>
        <begin position="14"/>
        <end position="146"/>
    </location>
</feature>
<evidence type="ECO:0000256" key="5">
    <source>
        <dbReference type="SAM" id="Phobius"/>
    </source>
</evidence>
<feature type="transmembrane region" description="Helical" evidence="5">
    <location>
        <begin position="220"/>
        <end position="241"/>
    </location>
</feature>
<reference evidence="7" key="1">
    <citation type="submission" date="2021-01" db="EMBL/GenBank/DDBJ databases">
        <title>Genome seq and assembly of Tabrizicola sp. KVB23.</title>
        <authorList>
            <person name="Chhetri G."/>
        </authorList>
    </citation>
    <scope>NUCLEOTIDE SEQUENCE</scope>
    <source>
        <strain evidence="7">KVB23</strain>
    </source>
</reference>
<feature type="transmembrane region" description="Helical" evidence="5">
    <location>
        <begin position="73"/>
        <end position="95"/>
    </location>
</feature>
<evidence type="ECO:0000313" key="8">
    <source>
        <dbReference type="Proteomes" id="UP000619033"/>
    </source>
</evidence>
<feature type="domain" description="EamA" evidence="6">
    <location>
        <begin position="162"/>
        <end position="294"/>
    </location>
</feature>
<keyword evidence="4 5" id="KW-0472">Membrane</keyword>
<dbReference type="Pfam" id="PF00892">
    <property type="entry name" value="EamA"/>
    <property type="match status" value="2"/>
</dbReference>
<comment type="caution">
    <text evidence="7">The sequence shown here is derived from an EMBL/GenBank/DDBJ whole genome shotgun (WGS) entry which is preliminary data.</text>
</comment>
<dbReference type="InterPro" id="IPR050638">
    <property type="entry name" value="AA-Vitamin_Transporters"/>
</dbReference>
<dbReference type="Proteomes" id="UP000619033">
    <property type="component" value="Unassembled WGS sequence"/>
</dbReference>
<evidence type="ECO:0000256" key="3">
    <source>
        <dbReference type="ARBA" id="ARBA00022989"/>
    </source>
</evidence>
<dbReference type="EMBL" id="JAESVP010000002">
    <property type="protein sequence ID" value="MBL4927601.1"/>
    <property type="molecule type" value="Genomic_DNA"/>
</dbReference>
<feature type="transmembrane region" description="Helical" evidence="5">
    <location>
        <begin position="253"/>
        <end position="273"/>
    </location>
</feature>
<dbReference type="InterPro" id="IPR000620">
    <property type="entry name" value="EamA_dom"/>
</dbReference>
<keyword evidence="2 5" id="KW-0812">Transmembrane</keyword>
<keyword evidence="3 5" id="KW-1133">Transmembrane helix</keyword>
<gene>
    <name evidence="7" type="ORF">JI744_05720</name>
</gene>
<proteinExistence type="predicted"/>
<dbReference type="AlphaFoldDB" id="A0A8J7SUG6"/>
<dbReference type="RefSeq" id="WP_202658723.1">
    <property type="nucleotide sequence ID" value="NZ_JAESVP010000002.1"/>
</dbReference>
<dbReference type="GO" id="GO:0016020">
    <property type="term" value="C:membrane"/>
    <property type="evidence" value="ECO:0007669"/>
    <property type="project" value="UniProtKB-SubCell"/>
</dbReference>
<feature type="transmembrane region" description="Helical" evidence="5">
    <location>
        <begin position="279"/>
        <end position="298"/>
    </location>
</feature>
<feature type="transmembrane region" description="Helical" evidence="5">
    <location>
        <begin position="135"/>
        <end position="155"/>
    </location>
</feature>
<feature type="transmembrane region" description="Helical" evidence="5">
    <location>
        <begin position="190"/>
        <end position="208"/>
    </location>
</feature>
<feature type="transmembrane region" description="Helical" evidence="5">
    <location>
        <begin position="37"/>
        <end position="61"/>
    </location>
</feature>
<organism evidence="7 8">
    <name type="scientific">Fuscibacter oryzae</name>
    <dbReference type="NCBI Taxonomy" id="2803939"/>
    <lineage>
        <taxon>Bacteria</taxon>
        <taxon>Pseudomonadati</taxon>
        <taxon>Pseudomonadota</taxon>
        <taxon>Alphaproteobacteria</taxon>
        <taxon>Rhodobacterales</taxon>
        <taxon>Paracoccaceae</taxon>
        <taxon>Fuscibacter</taxon>
    </lineage>
</organism>
<name>A0A8J7SUG6_9RHOB</name>
<evidence type="ECO:0000313" key="7">
    <source>
        <dbReference type="EMBL" id="MBL4927601.1"/>
    </source>
</evidence>
<evidence type="ECO:0000256" key="4">
    <source>
        <dbReference type="ARBA" id="ARBA00023136"/>
    </source>
</evidence>
<feature type="transmembrane region" description="Helical" evidence="5">
    <location>
        <begin position="161"/>
        <end position="178"/>
    </location>
</feature>
<accession>A0A8J7SUG6</accession>
<evidence type="ECO:0000256" key="2">
    <source>
        <dbReference type="ARBA" id="ARBA00022692"/>
    </source>
</evidence>
<dbReference type="PANTHER" id="PTHR32322">
    <property type="entry name" value="INNER MEMBRANE TRANSPORTER"/>
    <property type="match status" value="1"/>
</dbReference>
<feature type="transmembrane region" description="Helical" evidence="5">
    <location>
        <begin position="12"/>
        <end position="31"/>
    </location>
</feature>
<dbReference type="SUPFAM" id="SSF103481">
    <property type="entry name" value="Multidrug resistance efflux transporter EmrE"/>
    <property type="match status" value="2"/>
</dbReference>
<dbReference type="PANTHER" id="PTHR32322:SF9">
    <property type="entry name" value="AMINO-ACID METABOLITE EFFLUX PUMP-RELATED"/>
    <property type="match status" value="1"/>
</dbReference>
<protein>
    <submittedName>
        <fullName evidence="7">DMT family transporter</fullName>
    </submittedName>
</protein>
<evidence type="ECO:0000259" key="6">
    <source>
        <dbReference type="Pfam" id="PF00892"/>
    </source>
</evidence>
<evidence type="ECO:0000256" key="1">
    <source>
        <dbReference type="ARBA" id="ARBA00004141"/>
    </source>
</evidence>
<feature type="transmembrane region" description="Helical" evidence="5">
    <location>
        <begin position="101"/>
        <end position="123"/>
    </location>
</feature>
<sequence length="307" mass="30928">MAQSTPSLRIPPVGWLLMAGLALIWGGSFVANRQALTGLPVLTIVALRVAGGATALWLWVLIKGLPVPKGGKWLVTCAVLGLLNNVVPFCLIVWGQTQIPSGLAGILNASTAVFAVLVAAAVFPDERLTPARALGVALGLAGVIVAVGPKALAAFDLRSTAQLACLGAAVSYAVAGAFARNALKGIRPEVGAAGMLTAAAVVLLPAALLNDGLPPALPALPVLASLAYLSLVASALAYILFYAVLRLAGAGNLGLVTLLVAPVAIVLGVLIFGERLSPGALAGFGLIALGLLVMDGRIPLPGRRFSA</sequence>
<keyword evidence="8" id="KW-1185">Reference proteome</keyword>
<comment type="subcellular location">
    <subcellularLocation>
        <location evidence="1">Membrane</location>
        <topology evidence="1">Multi-pass membrane protein</topology>
    </subcellularLocation>
</comment>
<dbReference type="InterPro" id="IPR037185">
    <property type="entry name" value="EmrE-like"/>
</dbReference>